<keyword evidence="2" id="KW-0808">Transferase</keyword>
<dbReference type="InterPro" id="IPR013216">
    <property type="entry name" value="Methyltransf_11"/>
</dbReference>
<dbReference type="PANTHER" id="PTHR43861">
    <property type="entry name" value="TRANS-ACONITATE 2-METHYLTRANSFERASE-RELATED"/>
    <property type="match status" value="1"/>
</dbReference>
<dbReference type="AlphaFoldDB" id="A0A516NXP5"/>
<sequence length="301" mass="32344">MCSSARTLPYVKLLVGNLGCDVLHDPPPTPSVIQATANVGRVSDAVVSPEDHADPLPLTGERTVPGIAEENYWFRRHEIAYARLLPRCAGKTVLEAGSGEGYGANMIADVAARVIGLDYDDSAVAHVRAKYPRVEMIQGNLAALPLEDASVDVVVNFQVIEHLWDQAQFVRECLRVLRPGGELLISTPNRITFSPGRDTPLNPFHTRELHAAELTELLVEAGFRVDVMSGVFHGATLAALDEKWGGSIIDAQIERALAGQPWPADLAADVAAVSIDDFDLLADSESDIDASLDLVAVAVKP</sequence>
<dbReference type="EMBL" id="CP041695">
    <property type="protein sequence ID" value="QDP83682.1"/>
    <property type="molecule type" value="Genomic_DNA"/>
</dbReference>
<evidence type="ECO:0000313" key="2">
    <source>
        <dbReference type="EMBL" id="QDP83682.1"/>
    </source>
</evidence>
<dbReference type="SUPFAM" id="SSF53335">
    <property type="entry name" value="S-adenosyl-L-methionine-dependent methyltransferases"/>
    <property type="match status" value="1"/>
</dbReference>
<organism evidence="2 3">
    <name type="scientific">Nocardia otitidiscaviarum</name>
    <dbReference type="NCBI Taxonomy" id="1823"/>
    <lineage>
        <taxon>Bacteria</taxon>
        <taxon>Bacillati</taxon>
        <taxon>Actinomycetota</taxon>
        <taxon>Actinomycetes</taxon>
        <taxon>Mycobacteriales</taxon>
        <taxon>Nocardiaceae</taxon>
        <taxon>Nocardia</taxon>
    </lineage>
</organism>
<reference evidence="2 3" key="1">
    <citation type="submission" date="2019-07" db="EMBL/GenBank/DDBJ databases">
        <title>Complete Genome Sequence and Methylome Analysis of Nocardia otitidis-caviarum NEB252.</title>
        <authorList>
            <person name="Fomenkov A."/>
            <person name="Anton B.P."/>
            <person name="Vincze T."/>
            <person name="Roberts R.J."/>
        </authorList>
    </citation>
    <scope>NUCLEOTIDE SEQUENCE [LARGE SCALE GENOMIC DNA]</scope>
    <source>
        <strain evidence="2 3">NEB252</strain>
    </source>
</reference>
<accession>A0A516NXP5</accession>
<dbReference type="KEGG" id="nod:FOH10_22130"/>
<dbReference type="Gene3D" id="3.40.50.150">
    <property type="entry name" value="Vaccinia Virus protein VP39"/>
    <property type="match status" value="1"/>
</dbReference>
<protein>
    <submittedName>
        <fullName evidence="2">Class I SAM-dependent methyltransferase</fullName>
    </submittedName>
</protein>
<name>A0A516NXP5_9NOCA</name>
<evidence type="ECO:0000313" key="3">
    <source>
        <dbReference type="Proteomes" id="UP000317039"/>
    </source>
</evidence>
<feature type="domain" description="Methyltransferase type 11" evidence="1">
    <location>
        <begin position="94"/>
        <end position="185"/>
    </location>
</feature>
<proteinExistence type="predicted"/>
<dbReference type="GO" id="GO:0008757">
    <property type="term" value="F:S-adenosylmethionine-dependent methyltransferase activity"/>
    <property type="evidence" value="ECO:0007669"/>
    <property type="project" value="InterPro"/>
</dbReference>
<dbReference type="GO" id="GO:0032259">
    <property type="term" value="P:methylation"/>
    <property type="evidence" value="ECO:0007669"/>
    <property type="project" value="UniProtKB-KW"/>
</dbReference>
<dbReference type="CDD" id="cd02440">
    <property type="entry name" value="AdoMet_MTases"/>
    <property type="match status" value="1"/>
</dbReference>
<keyword evidence="2" id="KW-0489">Methyltransferase</keyword>
<dbReference type="Proteomes" id="UP000317039">
    <property type="component" value="Chromosome"/>
</dbReference>
<evidence type="ECO:0000259" key="1">
    <source>
        <dbReference type="Pfam" id="PF08241"/>
    </source>
</evidence>
<gene>
    <name evidence="2" type="ORF">FOH10_22130</name>
</gene>
<dbReference type="Pfam" id="PF08241">
    <property type="entry name" value="Methyltransf_11"/>
    <property type="match status" value="1"/>
</dbReference>
<dbReference type="InterPro" id="IPR029063">
    <property type="entry name" value="SAM-dependent_MTases_sf"/>
</dbReference>